<evidence type="ECO:0000313" key="2">
    <source>
        <dbReference type="EMBL" id="OAQ39627.1"/>
    </source>
</evidence>
<dbReference type="PANTHER" id="PTHR47561">
    <property type="entry name" value="POLYSACCHARIDE DEACETYLASE FAMILY PROTEIN (AFU_ORTHOLOGUE AFUA_6G05030)"/>
    <property type="match status" value="1"/>
</dbReference>
<evidence type="ECO:0000259" key="1">
    <source>
        <dbReference type="PROSITE" id="PS51677"/>
    </source>
</evidence>
<dbReference type="AlphaFoldDB" id="A0A179DF06"/>
<dbReference type="GO" id="GO:0016810">
    <property type="term" value="F:hydrolase activity, acting on carbon-nitrogen (but not peptide) bonds"/>
    <property type="evidence" value="ECO:0007669"/>
    <property type="project" value="InterPro"/>
</dbReference>
<dbReference type="CDD" id="cd10941">
    <property type="entry name" value="CE4_PuuE_HpPgdA_like_2"/>
    <property type="match status" value="1"/>
</dbReference>
<name>A0A179DF06_9SPHI</name>
<dbReference type="SUPFAM" id="SSF88713">
    <property type="entry name" value="Glycoside hydrolase/deacetylase"/>
    <property type="match status" value="1"/>
</dbReference>
<dbReference type="InterPro" id="IPR011330">
    <property type="entry name" value="Glyco_hydro/deAcase_b/a-brl"/>
</dbReference>
<dbReference type="Gene3D" id="3.20.20.370">
    <property type="entry name" value="Glycoside hydrolase/deacetylase"/>
    <property type="match status" value="1"/>
</dbReference>
<comment type="caution">
    <text evidence="2">The sequence shown here is derived from an EMBL/GenBank/DDBJ whole genome shotgun (WGS) entry which is preliminary data.</text>
</comment>
<dbReference type="Pfam" id="PF01522">
    <property type="entry name" value="Polysacc_deac_1"/>
    <property type="match status" value="1"/>
</dbReference>
<dbReference type="RefSeq" id="WP_068822243.1">
    <property type="nucleotide sequence ID" value="NZ_LWHJ01000027.1"/>
</dbReference>
<reference evidence="2 3" key="1">
    <citation type="submission" date="2016-04" db="EMBL/GenBank/DDBJ databases">
        <authorList>
            <person name="Evans L.H."/>
            <person name="Alamgir A."/>
            <person name="Owens N."/>
            <person name="Weber N.D."/>
            <person name="Virtaneva K."/>
            <person name="Barbian K."/>
            <person name="Babar A."/>
            <person name="Rosenke K."/>
        </authorList>
    </citation>
    <scope>NUCLEOTIDE SEQUENCE [LARGE SCALE GENOMIC DNA]</scope>
    <source>
        <strain evidence="2 3">CCM 8644</strain>
    </source>
</reference>
<protein>
    <submittedName>
        <fullName evidence="2">Polysaccharide deacetylase</fullName>
    </submittedName>
</protein>
<dbReference type="Proteomes" id="UP000078459">
    <property type="component" value="Unassembled WGS sequence"/>
</dbReference>
<feature type="domain" description="NodB homology" evidence="1">
    <location>
        <begin position="19"/>
        <end position="81"/>
    </location>
</feature>
<dbReference type="GO" id="GO:0005975">
    <property type="term" value="P:carbohydrate metabolic process"/>
    <property type="evidence" value="ECO:0007669"/>
    <property type="project" value="InterPro"/>
</dbReference>
<reference evidence="2 3" key="2">
    <citation type="submission" date="2016-06" db="EMBL/GenBank/DDBJ databases">
        <title>Pedobacter psychrophilus sp. nov., isolated from Antarctic fragmentary rock.</title>
        <authorList>
            <person name="Svec P."/>
        </authorList>
    </citation>
    <scope>NUCLEOTIDE SEQUENCE [LARGE SCALE GENOMIC DNA]</scope>
    <source>
        <strain evidence="2 3">CCM 8644</strain>
    </source>
</reference>
<dbReference type="OrthoDB" id="9806342at2"/>
<proteinExistence type="predicted"/>
<dbReference type="PROSITE" id="PS51677">
    <property type="entry name" value="NODB"/>
    <property type="match status" value="1"/>
</dbReference>
<organism evidence="2 3">
    <name type="scientific">Pedobacter psychrophilus</name>
    <dbReference type="NCBI Taxonomy" id="1826909"/>
    <lineage>
        <taxon>Bacteria</taxon>
        <taxon>Pseudomonadati</taxon>
        <taxon>Bacteroidota</taxon>
        <taxon>Sphingobacteriia</taxon>
        <taxon>Sphingobacteriales</taxon>
        <taxon>Sphingobacteriaceae</taxon>
        <taxon>Pedobacter</taxon>
    </lineage>
</organism>
<accession>A0A179DF06</accession>
<sequence>MILLSFDIEEFDMPFEYGKSISFADQISISTEGTTIILDLLKKYSVKATFFSTVTFAKNAPEIIDRIVNEGHELASHTVNHSSFKDVDYLDSLVQLQELSGLPITGFRMPRMQPVNDNKLREAGYLYDSSINPTYLPGRYNNLKEPRKFHYKNGIIKLPASVSTFFRFPLFWLSFHNLPNWLYFWLSKKAIKSEGYLNIYFHPWEFYNLKDKKRFGFPTYVSKNSGNKMVLKMEDMLNRFSKKGYQFSTISNYILPIFKNKKA</sequence>
<gene>
    <name evidence="2" type="ORF">A5893_08530</name>
</gene>
<dbReference type="EMBL" id="LWHJ01000027">
    <property type="protein sequence ID" value="OAQ39627.1"/>
    <property type="molecule type" value="Genomic_DNA"/>
</dbReference>
<keyword evidence="3" id="KW-1185">Reference proteome</keyword>
<dbReference type="InterPro" id="IPR045235">
    <property type="entry name" value="PuuE_HpPgdA-like"/>
</dbReference>
<evidence type="ECO:0000313" key="3">
    <source>
        <dbReference type="Proteomes" id="UP000078459"/>
    </source>
</evidence>
<dbReference type="InterPro" id="IPR002509">
    <property type="entry name" value="NODB_dom"/>
</dbReference>
<dbReference type="PANTHER" id="PTHR47561:SF1">
    <property type="entry name" value="POLYSACCHARIDE DEACETYLASE FAMILY PROTEIN (AFU_ORTHOLOGUE AFUA_6G05030)"/>
    <property type="match status" value="1"/>
</dbReference>
<dbReference type="STRING" id="1826909.A5893_08530"/>